<dbReference type="KEGG" id="gtl:EP073_10720"/>
<evidence type="ECO:0000313" key="7">
    <source>
        <dbReference type="Proteomes" id="UP000287502"/>
    </source>
</evidence>
<dbReference type="EMBL" id="CP035108">
    <property type="protein sequence ID" value="QAR33855.1"/>
    <property type="molecule type" value="Genomic_DNA"/>
</dbReference>
<dbReference type="InterPro" id="IPR036390">
    <property type="entry name" value="WH_DNA-bd_sf"/>
</dbReference>
<evidence type="ECO:0000256" key="3">
    <source>
        <dbReference type="ARBA" id="ARBA00023125"/>
    </source>
</evidence>
<name>A0A3R5UYW1_9BACT</name>
<keyword evidence="4" id="KW-0804">Transcription</keyword>
<dbReference type="PANTHER" id="PTHR30537">
    <property type="entry name" value="HTH-TYPE TRANSCRIPTIONAL REGULATOR"/>
    <property type="match status" value="1"/>
</dbReference>
<evidence type="ECO:0000256" key="1">
    <source>
        <dbReference type="ARBA" id="ARBA00009437"/>
    </source>
</evidence>
<dbReference type="SUPFAM" id="SSF46785">
    <property type="entry name" value="Winged helix' DNA-binding domain"/>
    <property type="match status" value="1"/>
</dbReference>
<evidence type="ECO:0000313" key="6">
    <source>
        <dbReference type="EMBL" id="QAR33855.1"/>
    </source>
</evidence>
<keyword evidence="7" id="KW-1185">Reference proteome</keyword>
<gene>
    <name evidence="6" type="ORF">EP073_10720</name>
</gene>
<dbReference type="GO" id="GO:0043565">
    <property type="term" value="F:sequence-specific DNA binding"/>
    <property type="evidence" value="ECO:0007669"/>
    <property type="project" value="TreeGrafter"/>
</dbReference>
<sequence length="329" mass="37052">MLYNYGQQIANIRQQLCKNAHRLFPAKMRGIMYQNWDDLRYFLAVSRTNSFAGAAARLQVTHSTVARRISALEESLDTTLFVRTEKGCRLTASGETLLPYAENLEATMMNLEENVHGKNSQLYGTVRISAPDGLGNCFLAVQLGGFLKQQPNLEIELIPVPMYYSLSKREIDILITLTKPTSGNIIARKLSNYRIGLFASGDYLAAHGELGSKEDLASHDIIDYIRDLLYDENLNFMKDFAPNQNSRFKSSTIVGQMYAAVSGTGVAALPYFMAHTKPELVPVLPEMFTERSFWLQVNPDSRQLARVRATIDYIADRVTENKKLFMSLP</sequence>
<evidence type="ECO:0000256" key="4">
    <source>
        <dbReference type="ARBA" id="ARBA00023163"/>
    </source>
</evidence>
<dbReference type="SUPFAM" id="SSF53850">
    <property type="entry name" value="Periplasmic binding protein-like II"/>
    <property type="match status" value="1"/>
</dbReference>
<dbReference type="Pfam" id="PF00126">
    <property type="entry name" value="HTH_1"/>
    <property type="match status" value="1"/>
</dbReference>
<keyword evidence="3" id="KW-0238">DNA-binding</keyword>
<dbReference type="PROSITE" id="PS50931">
    <property type="entry name" value="HTH_LYSR"/>
    <property type="match status" value="1"/>
</dbReference>
<proteinExistence type="inferred from homology"/>
<dbReference type="GO" id="GO:0006351">
    <property type="term" value="P:DNA-templated transcription"/>
    <property type="evidence" value="ECO:0007669"/>
    <property type="project" value="TreeGrafter"/>
</dbReference>
<dbReference type="GO" id="GO:0003700">
    <property type="term" value="F:DNA-binding transcription factor activity"/>
    <property type="evidence" value="ECO:0007669"/>
    <property type="project" value="InterPro"/>
</dbReference>
<dbReference type="InterPro" id="IPR005119">
    <property type="entry name" value="LysR_subst-bd"/>
</dbReference>
<dbReference type="InterPro" id="IPR036388">
    <property type="entry name" value="WH-like_DNA-bd_sf"/>
</dbReference>
<dbReference type="InterPro" id="IPR000847">
    <property type="entry name" value="LysR_HTH_N"/>
</dbReference>
<dbReference type="AlphaFoldDB" id="A0A3R5UYW1"/>
<dbReference type="Gene3D" id="3.40.190.290">
    <property type="match status" value="1"/>
</dbReference>
<dbReference type="OrthoDB" id="9787460at2"/>
<dbReference type="InterPro" id="IPR058163">
    <property type="entry name" value="LysR-type_TF_proteobact-type"/>
</dbReference>
<reference evidence="6 7" key="1">
    <citation type="submission" date="2019-01" db="EMBL/GenBank/DDBJ databases">
        <title>Geovibrio thiophilus DSM 11263, complete genome.</title>
        <authorList>
            <person name="Spring S."/>
            <person name="Bunk B."/>
            <person name="Sproer C."/>
        </authorList>
    </citation>
    <scope>NUCLEOTIDE SEQUENCE [LARGE SCALE GENOMIC DNA]</scope>
    <source>
        <strain evidence="6 7">DSM 11263</strain>
    </source>
</reference>
<evidence type="ECO:0000256" key="2">
    <source>
        <dbReference type="ARBA" id="ARBA00023015"/>
    </source>
</evidence>
<feature type="domain" description="HTH lysR-type" evidence="5">
    <location>
        <begin position="34"/>
        <end position="91"/>
    </location>
</feature>
<protein>
    <submittedName>
        <fullName evidence="6">LysR family transcriptional regulator</fullName>
    </submittedName>
</protein>
<dbReference type="FunFam" id="1.10.10.10:FF:000001">
    <property type="entry name" value="LysR family transcriptional regulator"/>
    <property type="match status" value="1"/>
</dbReference>
<evidence type="ECO:0000259" key="5">
    <source>
        <dbReference type="PROSITE" id="PS50931"/>
    </source>
</evidence>
<comment type="similarity">
    <text evidence="1">Belongs to the LysR transcriptional regulatory family.</text>
</comment>
<organism evidence="6 7">
    <name type="scientific">Geovibrio thiophilus</name>
    <dbReference type="NCBI Taxonomy" id="139438"/>
    <lineage>
        <taxon>Bacteria</taxon>
        <taxon>Pseudomonadati</taxon>
        <taxon>Deferribacterota</taxon>
        <taxon>Deferribacteres</taxon>
        <taxon>Deferribacterales</taxon>
        <taxon>Geovibrionaceae</taxon>
        <taxon>Geovibrio</taxon>
    </lineage>
</organism>
<dbReference type="Proteomes" id="UP000287502">
    <property type="component" value="Chromosome"/>
</dbReference>
<dbReference type="Gene3D" id="1.10.10.10">
    <property type="entry name" value="Winged helix-like DNA-binding domain superfamily/Winged helix DNA-binding domain"/>
    <property type="match status" value="1"/>
</dbReference>
<accession>A0A3R5UYW1</accession>
<dbReference type="Pfam" id="PF03466">
    <property type="entry name" value="LysR_substrate"/>
    <property type="match status" value="1"/>
</dbReference>
<keyword evidence="2" id="KW-0805">Transcription regulation</keyword>
<dbReference type="PANTHER" id="PTHR30537:SF3">
    <property type="entry name" value="TRANSCRIPTIONAL REGULATORY PROTEIN"/>
    <property type="match status" value="1"/>
</dbReference>